<keyword evidence="2" id="KW-1185">Reference proteome</keyword>
<dbReference type="AlphaFoldDB" id="A0A6G1ELN8"/>
<proteinExistence type="predicted"/>
<protein>
    <submittedName>
        <fullName evidence="1">Uncharacterized protein</fullName>
    </submittedName>
</protein>
<sequence length="84" mass="9090">MLTASEGVTGPILEDVIHHNEAFHFPTAQEHLHVFTLPGFQVDGDGNLDTAPMEIHRFSRDGCNTAITTDTPLFATWSSPAGIS</sequence>
<comment type="caution">
    <text evidence="1">The sequence shown here is derived from an EMBL/GenBank/DDBJ whole genome shotgun (WGS) entry which is preliminary data.</text>
</comment>
<accession>A0A6G1ELN8</accession>
<gene>
    <name evidence="1" type="ORF">E2562_016621</name>
</gene>
<reference evidence="1 2" key="1">
    <citation type="submission" date="2019-11" db="EMBL/GenBank/DDBJ databases">
        <title>Whole genome sequence of Oryza granulata.</title>
        <authorList>
            <person name="Li W."/>
        </authorList>
    </citation>
    <scope>NUCLEOTIDE SEQUENCE [LARGE SCALE GENOMIC DNA]</scope>
    <source>
        <strain evidence="2">cv. Menghai</strain>
        <tissue evidence="1">Leaf</tissue>
    </source>
</reference>
<dbReference type="EMBL" id="SPHZ02000003">
    <property type="protein sequence ID" value="KAF0925364.1"/>
    <property type="molecule type" value="Genomic_DNA"/>
</dbReference>
<organism evidence="1 2">
    <name type="scientific">Oryza meyeriana var. granulata</name>
    <dbReference type="NCBI Taxonomy" id="110450"/>
    <lineage>
        <taxon>Eukaryota</taxon>
        <taxon>Viridiplantae</taxon>
        <taxon>Streptophyta</taxon>
        <taxon>Embryophyta</taxon>
        <taxon>Tracheophyta</taxon>
        <taxon>Spermatophyta</taxon>
        <taxon>Magnoliopsida</taxon>
        <taxon>Liliopsida</taxon>
        <taxon>Poales</taxon>
        <taxon>Poaceae</taxon>
        <taxon>BOP clade</taxon>
        <taxon>Oryzoideae</taxon>
        <taxon>Oryzeae</taxon>
        <taxon>Oryzinae</taxon>
        <taxon>Oryza</taxon>
        <taxon>Oryza meyeriana</taxon>
    </lineage>
</organism>
<evidence type="ECO:0000313" key="2">
    <source>
        <dbReference type="Proteomes" id="UP000479710"/>
    </source>
</evidence>
<evidence type="ECO:0000313" key="1">
    <source>
        <dbReference type="EMBL" id="KAF0925364.1"/>
    </source>
</evidence>
<name>A0A6G1ELN8_9ORYZ</name>
<dbReference type="Proteomes" id="UP000479710">
    <property type="component" value="Unassembled WGS sequence"/>
</dbReference>